<feature type="domain" description="Transposase IS66 zinc-finger binding" evidence="2">
    <location>
        <begin position="96"/>
        <end position="122"/>
    </location>
</feature>
<evidence type="ECO:0000256" key="1">
    <source>
        <dbReference type="SAM" id="MobiDB-lite"/>
    </source>
</evidence>
<organism evidence="3">
    <name type="scientific">Schlesneria paludicola</name>
    <dbReference type="NCBI Taxonomy" id="360056"/>
    <lineage>
        <taxon>Bacteria</taxon>
        <taxon>Pseudomonadati</taxon>
        <taxon>Planctomycetota</taxon>
        <taxon>Planctomycetia</taxon>
        <taxon>Planctomycetales</taxon>
        <taxon>Planctomycetaceae</taxon>
        <taxon>Schlesneria</taxon>
    </lineage>
</organism>
<dbReference type="AlphaFoldDB" id="A0A7C4QQ90"/>
<protein>
    <recommendedName>
        <fullName evidence="2">Transposase IS66 zinc-finger binding domain-containing protein</fullName>
    </recommendedName>
</protein>
<dbReference type="InterPro" id="IPR024474">
    <property type="entry name" value="Znf_dom_IS66"/>
</dbReference>
<dbReference type="Pfam" id="PF13005">
    <property type="entry name" value="zf-IS66"/>
    <property type="match status" value="1"/>
</dbReference>
<feature type="compositionally biased region" description="Basic and acidic residues" evidence="1">
    <location>
        <begin position="44"/>
        <end position="59"/>
    </location>
</feature>
<accession>A0A7C4QQ90</accession>
<comment type="caution">
    <text evidence="3">The sequence shown here is derived from an EMBL/GenBank/DDBJ whole genome shotgun (WGS) entry which is preliminary data.</text>
</comment>
<gene>
    <name evidence="3" type="ORF">ENS64_12705</name>
</gene>
<feature type="compositionally biased region" description="Polar residues" evidence="1">
    <location>
        <begin position="62"/>
        <end position="71"/>
    </location>
</feature>
<feature type="region of interest" description="Disordered" evidence="1">
    <location>
        <begin position="43"/>
        <end position="97"/>
    </location>
</feature>
<dbReference type="EMBL" id="DSVQ01000016">
    <property type="protein sequence ID" value="HGT40104.1"/>
    <property type="molecule type" value="Genomic_DNA"/>
</dbReference>
<reference evidence="3" key="1">
    <citation type="journal article" date="2020" name="mSystems">
        <title>Genome- and Community-Level Interaction Insights into Carbon Utilization and Element Cycling Functions of Hydrothermarchaeota in Hydrothermal Sediment.</title>
        <authorList>
            <person name="Zhou Z."/>
            <person name="Liu Y."/>
            <person name="Xu W."/>
            <person name="Pan J."/>
            <person name="Luo Z.H."/>
            <person name="Li M."/>
        </authorList>
    </citation>
    <scope>NUCLEOTIDE SEQUENCE [LARGE SCALE GENOMIC DNA]</scope>
    <source>
        <strain evidence="3">SpSt-508</strain>
    </source>
</reference>
<evidence type="ECO:0000313" key="3">
    <source>
        <dbReference type="EMBL" id="HGT40104.1"/>
    </source>
</evidence>
<sequence length="138" mass="14716">MQVRIIGAPAVVADPQDFDNAVVEPRCRLAGKQAQRFLSVLEGGGHDGHLATDSAEGHGGHQSKTTFQLQRPGSKKRGPPAPGLRPSGDDPAPGRHQVWELSEIQPIVTKYQRHRLACPCCGETTCGELPPGGPARRS</sequence>
<name>A0A7C4QQ90_9PLAN</name>
<proteinExistence type="predicted"/>
<evidence type="ECO:0000259" key="2">
    <source>
        <dbReference type="Pfam" id="PF13005"/>
    </source>
</evidence>